<evidence type="ECO:0000256" key="5">
    <source>
        <dbReference type="SAM" id="MobiDB-lite"/>
    </source>
</evidence>
<evidence type="ECO:0000313" key="6">
    <source>
        <dbReference type="EMBL" id="SVE69882.1"/>
    </source>
</evidence>
<reference evidence="6" key="1">
    <citation type="submission" date="2018-08" db="EMBL/GenBank/DDBJ databases">
        <authorList>
            <person name="Cornetti L."/>
        </authorList>
    </citation>
    <scope>NUCLEOTIDE SEQUENCE</scope>
    <source>
        <strain evidence="6">FI-BAL1-1</strain>
    </source>
</reference>
<dbReference type="GO" id="GO:0032040">
    <property type="term" value="C:small-subunit processome"/>
    <property type="evidence" value="ECO:0007669"/>
    <property type="project" value="InterPro"/>
</dbReference>
<organism evidence="6">
    <name type="scientific">Eubosmina coregoni</name>
    <dbReference type="NCBI Taxonomy" id="186181"/>
    <lineage>
        <taxon>Eukaryota</taxon>
        <taxon>Metazoa</taxon>
        <taxon>Ecdysozoa</taxon>
        <taxon>Arthropoda</taxon>
        <taxon>Crustacea</taxon>
        <taxon>Branchiopoda</taxon>
        <taxon>Diplostraca</taxon>
        <taxon>Cladocera</taxon>
        <taxon>Anomopoda</taxon>
        <taxon>Bosminidae</taxon>
        <taxon>Eubosmina</taxon>
    </lineage>
</organism>
<evidence type="ECO:0000256" key="2">
    <source>
        <dbReference type="ARBA" id="ARBA00007774"/>
    </source>
</evidence>
<evidence type="ECO:0000256" key="1">
    <source>
        <dbReference type="ARBA" id="ARBA00004604"/>
    </source>
</evidence>
<gene>
    <name evidence="6" type="primary">EOG090X08JJ</name>
</gene>
<dbReference type="GO" id="GO:0006364">
    <property type="term" value="P:rRNA processing"/>
    <property type="evidence" value="ECO:0007669"/>
    <property type="project" value="InterPro"/>
</dbReference>
<comment type="subcellular location">
    <subcellularLocation>
        <location evidence="1">Nucleus</location>
        <location evidence="1">Nucleolus</location>
    </subcellularLocation>
</comment>
<feature type="compositionally biased region" description="Basic and acidic residues" evidence="5">
    <location>
        <begin position="346"/>
        <end position="355"/>
    </location>
</feature>
<dbReference type="PANTHER" id="PTHR14150">
    <property type="entry name" value="U3 SMALL NUCLEOLAR RNA-ASSOCIATED PROTEIN 14"/>
    <property type="match status" value="1"/>
</dbReference>
<dbReference type="InterPro" id="IPR006709">
    <property type="entry name" value="SSU_processome_Utp14"/>
</dbReference>
<evidence type="ECO:0000256" key="3">
    <source>
        <dbReference type="ARBA" id="ARBA00022553"/>
    </source>
</evidence>
<name>A0A4Y7LPS8_9CRUS</name>
<dbReference type="AlphaFoldDB" id="A0A4Y7LPS8"/>
<dbReference type="EMBL" id="LR000263">
    <property type="protein sequence ID" value="SVE69882.1"/>
    <property type="molecule type" value="mRNA"/>
</dbReference>
<protein>
    <submittedName>
        <fullName evidence="6">EOG090X08JJ</fullName>
    </submittedName>
</protein>
<comment type="similarity">
    <text evidence="2">Belongs to the UTP14 family.</text>
</comment>
<keyword evidence="3" id="KW-0597">Phosphoprotein</keyword>
<feature type="region of interest" description="Disordered" evidence="5">
    <location>
        <begin position="297"/>
        <end position="432"/>
    </location>
</feature>
<evidence type="ECO:0000256" key="4">
    <source>
        <dbReference type="ARBA" id="ARBA00023242"/>
    </source>
</evidence>
<keyword evidence="4" id="KW-0539">Nucleus</keyword>
<proteinExistence type="evidence at transcript level"/>
<dbReference type="Pfam" id="PF04615">
    <property type="entry name" value="Utp14"/>
    <property type="match status" value="1"/>
</dbReference>
<sequence>MLINTELVFRTFHGRIKLIKLEKRSRGGEMSTLSNNVNTKSKIQVKDLLKAISKKPLLSHLPKAVQKAKKNGKTLNIPLEKPQALRVERAAGYEKVKDEVGKWDNVVKGNRIAEQLIFPLNQPSIKILKTGDFTDKFKPRTPLEQQINELLKGSKHVQVENQELTQAEQEAMSSMSLKEALERRKELARSRVLQSYQEAKARRQNKIKSKKYHRLLKKEKMKKHIQNFEELKDHDPEGALEKLNQLENQRIEERMTLKHKGSGKWAKLQVIRAKYDDNAREALAEQLRIGKEVTRKVKKTEDESDEDLPVTQSEKSDNPWLGGSASVSRESSEITSGYRKLWNKVNESKKIRQEMNDGSPVSKEPISDSDEEETASPTPAAANDDEERQNNLADELDEGLLRRSTIEDFSDMPEVSSKKANKKPKSELTKSGKISLIGKKEVTCSNIDPNKYVTMTAAVELKSSVPVSEQAGEEEDEEEQAVNQRRMTLAEAFADDDVVDQFVEEKKKVIDANNPKDIDLTLPGWGDWGGTGLKVSKRKKKLFVIKAPPAPNRRDQNKGHLIINEDKCVSMRPAPKNVNSLGFHFTNISFYPEKIYATPSSNIVKARYHSEKERPPLVVYRGVIIPPMPFNELLLHDAADSSEPSAILLKLPNVFAFTSSSGDGVDRKSAFVYLASAI</sequence>
<dbReference type="PANTHER" id="PTHR14150:SF12">
    <property type="entry name" value="U3 SMALL NUCLEOLAR RNA-ASSOCIATED PROTEIN 14 HOMOLOG A"/>
    <property type="match status" value="1"/>
</dbReference>
<feature type="compositionally biased region" description="Polar residues" evidence="5">
    <location>
        <begin position="325"/>
        <end position="335"/>
    </location>
</feature>
<accession>A0A4Y7LPS8</accession>